<keyword evidence="1 5" id="KW-0489">Methyltransferase</keyword>
<organism evidence="7 8">
    <name type="scientific">Planktomarina temperata RCA23</name>
    <dbReference type="NCBI Taxonomy" id="666509"/>
    <lineage>
        <taxon>Bacteria</taxon>
        <taxon>Pseudomonadati</taxon>
        <taxon>Pseudomonadota</taxon>
        <taxon>Alphaproteobacteria</taxon>
        <taxon>Rhodobacterales</taxon>
        <taxon>Paracoccaceae</taxon>
        <taxon>Planktomarina</taxon>
    </lineage>
</organism>
<proteinExistence type="inferred from homology"/>
<evidence type="ECO:0000313" key="7">
    <source>
        <dbReference type="EMBL" id="AII87157.1"/>
    </source>
</evidence>
<keyword evidence="4 5" id="KW-0694">RNA-binding</keyword>
<dbReference type="Pfam" id="PF22458">
    <property type="entry name" value="RsmF-B_ferredox"/>
    <property type="match status" value="1"/>
</dbReference>
<dbReference type="AlphaFoldDB" id="A0AAN0VIH2"/>
<dbReference type="PRINTS" id="PR02008">
    <property type="entry name" value="RCMTFAMILY"/>
</dbReference>
<dbReference type="InterPro" id="IPR001678">
    <property type="entry name" value="MeTrfase_RsmB-F_NOP2_dom"/>
</dbReference>
<keyword evidence="3 5" id="KW-0949">S-adenosyl-L-methionine</keyword>
<dbReference type="Proteomes" id="UP000028680">
    <property type="component" value="Chromosome"/>
</dbReference>
<dbReference type="KEGG" id="ptp:RCA23_c16200"/>
<feature type="binding site" evidence="5">
    <location>
        <position position="285"/>
    </location>
    <ligand>
        <name>S-adenosyl-L-methionine</name>
        <dbReference type="ChEBI" id="CHEBI:59789"/>
    </ligand>
</feature>
<dbReference type="InterPro" id="IPR029063">
    <property type="entry name" value="SAM-dependent_MTases_sf"/>
</dbReference>
<dbReference type="Gene3D" id="3.30.70.1170">
    <property type="entry name" value="Sun protein, domain 3"/>
    <property type="match status" value="1"/>
</dbReference>
<evidence type="ECO:0000256" key="5">
    <source>
        <dbReference type="PROSITE-ProRule" id="PRU01023"/>
    </source>
</evidence>
<protein>
    <recommendedName>
        <fullName evidence="6">SAM-dependent MTase RsmB/NOP-type domain-containing protein</fullName>
    </recommendedName>
</protein>
<feature type="domain" description="SAM-dependent MTase RsmB/NOP-type" evidence="6">
    <location>
        <begin position="134"/>
        <end position="385"/>
    </location>
</feature>
<dbReference type="InterPro" id="IPR023267">
    <property type="entry name" value="RCMT"/>
</dbReference>
<evidence type="ECO:0000256" key="3">
    <source>
        <dbReference type="ARBA" id="ARBA00022691"/>
    </source>
</evidence>
<name>A0AAN0VIH2_9RHOB</name>
<dbReference type="PROSITE" id="PS51686">
    <property type="entry name" value="SAM_MT_RSMB_NOP"/>
    <property type="match status" value="1"/>
</dbReference>
<keyword evidence="8" id="KW-1185">Reference proteome</keyword>
<evidence type="ECO:0000256" key="2">
    <source>
        <dbReference type="ARBA" id="ARBA00022679"/>
    </source>
</evidence>
<reference evidence="7 8" key="1">
    <citation type="journal article" date="2014" name="ISME J.">
        <title>Adaptation of an abundant Roseobacter RCA organism to pelagic systems revealed by genomic and transcriptomic analyses.</title>
        <authorList>
            <person name="Voget S."/>
            <person name="Wemheuer B."/>
            <person name="Brinkhoff T."/>
            <person name="Vollmers J."/>
            <person name="Dietrich S."/>
            <person name="Giebel H.A."/>
            <person name="Beardsley C."/>
            <person name="Sardemann C."/>
            <person name="Bakenhus I."/>
            <person name="Billerbeck S."/>
            <person name="Daniel R."/>
            <person name="Simon M."/>
        </authorList>
    </citation>
    <scope>NUCLEOTIDE SEQUENCE [LARGE SCALE GENOMIC DNA]</scope>
    <source>
        <strain evidence="7 8">RCA23</strain>
    </source>
</reference>
<dbReference type="SUPFAM" id="SSF53335">
    <property type="entry name" value="S-adenosyl-L-methionine-dependent methyltransferases"/>
    <property type="match status" value="1"/>
</dbReference>
<feature type="active site" description="Nucleophile" evidence="5">
    <location>
        <position position="338"/>
    </location>
</feature>
<dbReference type="Gene3D" id="3.40.50.150">
    <property type="entry name" value="Vaccinia Virus protein VP39"/>
    <property type="match status" value="1"/>
</dbReference>
<keyword evidence="2 5" id="KW-0808">Transferase</keyword>
<dbReference type="GO" id="GO:0008173">
    <property type="term" value="F:RNA methyltransferase activity"/>
    <property type="evidence" value="ECO:0007669"/>
    <property type="project" value="InterPro"/>
</dbReference>
<dbReference type="GO" id="GO:0001510">
    <property type="term" value="P:RNA methylation"/>
    <property type="evidence" value="ECO:0007669"/>
    <property type="project" value="InterPro"/>
</dbReference>
<dbReference type="PANTHER" id="PTHR22807">
    <property type="entry name" value="NOP2 YEAST -RELATED NOL1/NOP2/FMU SUN DOMAIN-CONTAINING"/>
    <property type="match status" value="1"/>
</dbReference>
<dbReference type="RefSeq" id="WP_044049913.1">
    <property type="nucleotide sequence ID" value="NZ_CP003984.1"/>
</dbReference>
<gene>
    <name evidence="7" type="ORF">RCA23_c16200</name>
</gene>
<feature type="binding site" evidence="5">
    <location>
        <position position="245"/>
    </location>
    <ligand>
        <name>S-adenosyl-L-methionine</name>
        <dbReference type="ChEBI" id="CHEBI:59789"/>
    </ligand>
</feature>
<comment type="similarity">
    <text evidence="5">Belongs to the class I-like SAM-binding methyltransferase superfamily. RsmB/NOP family.</text>
</comment>
<dbReference type="InterPro" id="IPR054728">
    <property type="entry name" value="RsmB-like_ferredoxin"/>
</dbReference>
<dbReference type="Pfam" id="PF01189">
    <property type="entry name" value="Methyltr_RsmB-F"/>
    <property type="match status" value="1"/>
</dbReference>
<evidence type="ECO:0000313" key="8">
    <source>
        <dbReference type="Proteomes" id="UP000028680"/>
    </source>
</evidence>
<dbReference type="InterPro" id="IPR049560">
    <property type="entry name" value="MeTrfase_RsmB-F_NOP2_cat"/>
</dbReference>
<dbReference type="EMBL" id="CP003984">
    <property type="protein sequence ID" value="AII87157.1"/>
    <property type="molecule type" value="Genomic_DNA"/>
</dbReference>
<sequence>MTPGARVAAQIDILEAILSGVPAEKALTNWARGNRFAGSKDRAALRDLVFQALRCRRSAGAWPAPQSARAWAIGTLRAHGEDPNEFFTGIAHAPAALCADDVTPAPSDRDRLDLQDWVIDLLTQQYGAEQTAKIGAVLRHRAPITLRVNLQKTTRAQLQAELAKAEIETTPNLASDTALTIVSNPRRAVLQPCFEQGWFELQDAASQAVADAIALNGRVLDYCAGGGGKSLALAARSGSKIFAHDISTARMAEIAPRAARGGHDIEVIAPQDLAKSAKFETVVCDLPCSGSGAWRRSPEGKWSLTPKDLEAFVRLQRDIIAKSITYLAPNGCLALITCSIFEAENQGQRQFVSENFPDLTFCSTEQYLPSATQDGLYLVIFKKGI</sequence>
<dbReference type="CDD" id="cd02440">
    <property type="entry name" value="AdoMet_MTases"/>
    <property type="match status" value="1"/>
</dbReference>
<comment type="caution">
    <text evidence="5">Lacks conserved residue(s) required for the propagation of feature annotation.</text>
</comment>
<dbReference type="PANTHER" id="PTHR22807:SF53">
    <property type="entry name" value="RIBOSOMAL RNA SMALL SUBUNIT METHYLTRANSFERASE B-RELATED"/>
    <property type="match status" value="1"/>
</dbReference>
<evidence type="ECO:0000256" key="4">
    <source>
        <dbReference type="ARBA" id="ARBA00022884"/>
    </source>
</evidence>
<evidence type="ECO:0000256" key="1">
    <source>
        <dbReference type="ARBA" id="ARBA00022603"/>
    </source>
</evidence>
<dbReference type="GO" id="GO:0003723">
    <property type="term" value="F:RNA binding"/>
    <property type="evidence" value="ECO:0007669"/>
    <property type="project" value="UniProtKB-UniRule"/>
</dbReference>
<evidence type="ECO:0000259" key="6">
    <source>
        <dbReference type="PROSITE" id="PS51686"/>
    </source>
</evidence>
<accession>A0AAN0VIH2</accession>